<proteinExistence type="predicted"/>
<organism evidence="2 3">
    <name type="scientific">Oryzias javanicus</name>
    <name type="common">Javanese ricefish</name>
    <name type="synonym">Aplocheilus javanicus</name>
    <dbReference type="NCBI Taxonomy" id="123683"/>
    <lineage>
        <taxon>Eukaryota</taxon>
        <taxon>Metazoa</taxon>
        <taxon>Chordata</taxon>
        <taxon>Craniata</taxon>
        <taxon>Vertebrata</taxon>
        <taxon>Euteleostomi</taxon>
        <taxon>Actinopterygii</taxon>
        <taxon>Neopterygii</taxon>
        <taxon>Teleostei</taxon>
        <taxon>Neoteleostei</taxon>
        <taxon>Acanthomorphata</taxon>
        <taxon>Ovalentaria</taxon>
        <taxon>Atherinomorphae</taxon>
        <taxon>Beloniformes</taxon>
        <taxon>Adrianichthyidae</taxon>
        <taxon>Oryziinae</taxon>
        <taxon>Oryzias</taxon>
    </lineage>
</organism>
<name>A0A3S2NW16_ORYJA</name>
<keyword evidence="3" id="KW-1185">Reference proteome</keyword>
<dbReference type="EMBL" id="CM012457">
    <property type="protein sequence ID" value="RVE57881.1"/>
    <property type="molecule type" value="Genomic_DNA"/>
</dbReference>
<keyword evidence="1" id="KW-0812">Transmembrane</keyword>
<keyword evidence="1" id="KW-0472">Membrane</keyword>
<protein>
    <submittedName>
        <fullName evidence="2">Uncharacterized protein</fullName>
    </submittedName>
</protein>
<dbReference type="AlphaFoldDB" id="A0A3S2NW16"/>
<keyword evidence="1" id="KW-1133">Transmembrane helix</keyword>
<evidence type="ECO:0000256" key="1">
    <source>
        <dbReference type="SAM" id="Phobius"/>
    </source>
</evidence>
<feature type="transmembrane region" description="Helical" evidence="1">
    <location>
        <begin position="51"/>
        <end position="74"/>
    </location>
</feature>
<evidence type="ECO:0000313" key="3">
    <source>
        <dbReference type="Proteomes" id="UP000283210"/>
    </source>
</evidence>
<dbReference type="Proteomes" id="UP000283210">
    <property type="component" value="Chromosome 21"/>
</dbReference>
<evidence type="ECO:0000313" key="2">
    <source>
        <dbReference type="EMBL" id="RVE57881.1"/>
    </source>
</evidence>
<reference evidence="2 3" key="2">
    <citation type="submission" date="2019-01" db="EMBL/GenBank/DDBJ databases">
        <title>A chromosome length genome reference of the Java medaka (oryzias javanicus).</title>
        <authorList>
            <person name="Herpin A."/>
            <person name="Takehana Y."/>
            <person name="Naruse K."/>
            <person name="Ansai S."/>
            <person name="Kawaguchi M."/>
        </authorList>
    </citation>
    <scope>NUCLEOTIDE SEQUENCE [LARGE SCALE GENOMIC DNA]</scope>
    <source>
        <strain evidence="2">RS831</strain>
        <tissue evidence="2">Whole body</tissue>
    </source>
</reference>
<accession>A0A3S2NW16</accession>
<gene>
    <name evidence="2" type="ORF">OJAV_G00203570</name>
</gene>
<sequence>MKVRLLCVTLRCEKTAEELSEIPSDMSQEIEDNNHLNTEANSQSASDSWSWLPHFSICFSVVVLVISLALITVLRCKSWDRLLECICAKRKQGMSNRMSSSAILPNIFSPLNCSSSATTTVSRQPAAANSHGQTGVSDTVVYSVITIRGSGNPAAASLEERTEYAAIKVTNFQESS</sequence>
<reference evidence="2 3" key="1">
    <citation type="submission" date="2018-11" db="EMBL/GenBank/DDBJ databases">
        <authorList>
            <person name="Lopez-Roques C."/>
            <person name="Donnadieu C."/>
            <person name="Bouchez O."/>
            <person name="Klopp C."/>
            <person name="Cabau C."/>
            <person name="Zahm M."/>
        </authorList>
    </citation>
    <scope>NUCLEOTIDE SEQUENCE [LARGE SCALE GENOMIC DNA]</scope>
    <source>
        <strain evidence="2">RS831</strain>
        <tissue evidence="2">Whole body</tissue>
    </source>
</reference>